<dbReference type="Proteomes" id="UP000193560">
    <property type="component" value="Unassembled WGS sequence"/>
</dbReference>
<dbReference type="AlphaFoldDB" id="A0A1X2IC48"/>
<dbReference type="OrthoDB" id="5587891at2759"/>
<protein>
    <recommendedName>
        <fullName evidence="5">Transmembrane protein</fullName>
    </recommendedName>
</protein>
<feature type="transmembrane region" description="Helical" evidence="2">
    <location>
        <begin position="217"/>
        <end position="235"/>
    </location>
</feature>
<feature type="region of interest" description="Disordered" evidence="1">
    <location>
        <begin position="291"/>
        <end position="315"/>
    </location>
</feature>
<feature type="transmembrane region" description="Helical" evidence="2">
    <location>
        <begin position="132"/>
        <end position="153"/>
    </location>
</feature>
<evidence type="ECO:0008006" key="5">
    <source>
        <dbReference type="Google" id="ProtNLM"/>
    </source>
</evidence>
<proteinExistence type="predicted"/>
<sequence length="315" mass="35283">MNQTASLTNQTSAHGEYERFSSCIGGANELRRFMESQYTLVYMSICLTCTVWQVLTAASLYWRSRKWLHLTVLANVCMAFFVILCSLLSPLSSVSCELRFWVSIICVNLGGCCIQSILLYKAYICHHRATWLLILGSIINAGYIALIFLYATLGRVESYRDFIGNCVLENLEWPALAKLGLDISSNLFLSFAFLSVIHRHYKEHGSNVHKLLFSNSMIFSIGVIASNVITAILISCRAVGGLSADLYSFDWVITGYLLIKQFSLDNKKQAVDDEKSQVRTDNSSILSAHLSDLPEHFGPSSEHAISSTPAYWQKE</sequence>
<evidence type="ECO:0000256" key="1">
    <source>
        <dbReference type="SAM" id="MobiDB-lite"/>
    </source>
</evidence>
<keyword evidence="2" id="KW-1133">Transmembrane helix</keyword>
<evidence type="ECO:0000313" key="4">
    <source>
        <dbReference type="Proteomes" id="UP000193560"/>
    </source>
</evidence>
<keyword evidence="2" id="KW-0472">Membrane</keyword>
<accession>A0A1X2IC48</accession>
<feature type="compositionally biased region" description="Polar residues" evidence="1">
    <location>
        <begin position="303"/>
        <end position="315"/>
    </location>
</feature>
<keyword evidence="4" id="KW-1185">Reference proteome</keyword>
<dbReference type="STRING" id="90262.A0A1X2IC48"/>
<organism evidence="3 4">
    <name type="scientific">Absidia repens</name>
    <dbReference type="NCBI Taxonomy" id="90262"/>
    <lineage>
        <taxon>Eukaryota</taxon>
        <taxon>Fungi</taxon>
        <taxon>Fungi incertae sedis</taxon>
        <taxon>Mucoromycota</taxon>
        <taxon>Mucoromycotina</taxon>
        <taxon>Mucoromycetes</taxon>
        <taxon>Mucorales</taxon>
        <taxon>Cunninghamellaceae</taxon>
        <taxon>Absidia</taxon>
    </lineage>
</organism>
<evidence type="ECO:0000313" key="3">
    <source>
        <dbReference type="EMBL" id="ORZ13676.1"/>
    </source>
</evidence>
<name>A0A1X2IC48_9FUNG</name>
<evidence type="ECO:0000256" key="2">
    <source>
        <dbReference type="SAM" id="Phobius"/>
    </source>
</evidence>
<keyword evidence="2" id="KW-0812">Transmembrane</keyword>
<feature type="transmembrane region" description="Helical" evidence="2">
    <location>
        <begin position="101"/>
        <end position="120"/>
    </location>
</feature>
<gene>
    <name evidence="3" type="ORF">BCR42DRAFT_439388</name>
</gene>
<feature type="transmembrane region" description="Helical" evidence="2">
    <location>
        <begin position="40"/>
        <end position="60"/>
    </location>
</feature>
<reference evidence="3 4" key="1">
    <citation type="submission" date="2016-07" db="EMBL/GenBank/DDBJ databases">
        <title>Pervasive Adenine N6-methylation of Active Genes in Fungi.</title>
        <authorList>
            <consortium name="DOE Joint Genome Institute"/>
            <person name="Mondo S.J."/>
            <person name="Dannebaum R.O."/>
            <person name="Kuo R.C."/>
            <person name="Labutti K."/>
            <person name="Haridas S."/>
            <person name="Kuo A."/>
            <person name="Salamov A."/>
            <person name="Ahrendt S.R."/>
            <person name="Lipzen A."/>
            <person name="Sullivan W."/>
            <person name="Andreopoulos W.B."/>
            <person name="Clum A."/>
            <person name="Lindquist E."/>
            <person name="Daum C."/>
            <person name="Ramamoorthy G.K."/>
            <person name="Gryganskyi A."/>
            <person name="Culley D."/>
            <person name="Magnuson J.K."/>
            <person name="James T.Y."/>
            <person name="O'Malley M.A."/>
            <person name="Stajich J.E."/>
            <person name="Spatafora J.W."/>
            <person name="Visel A."/>
            <person name="Grigoriev I.V."/>
        </authorList>
    </citation>
    <scope>NUCLEOTIDE SEQUENCE [LARGE SCALE GENOMIC DNA]</scope>
    <source>
        <strain evidence="3 4">NRRL 1336</strain>
    </source>
</reference>
<dbReference type="EMBL" id="MCGE01000016">
    <property type="protein sequence ID" value="ORZ13676.1"/>
    <property type="molecule type" value="Genomic_DNA"/>
</dbReference>
<feature type="transmembrane region" description="Helical" evidence="2">
    <location>
        <begin position="67"/>
        <end position="89"/>
    </location>
</feature>
<comment type="caution">
    <text evidence="3">The sequence shown here is derived from an EMBL/GenBank/DDBJ whole genome shotgun (WGS) entry which is preliminary data.</text>
</comment>
<feature type="transmembrane region" description="Helical" evidence="2">
    <location>
        <begin position="173"/>
        <end position="197"/>
    </location>
</feature>